<gene>
    <name evidence="9" type="primary">SMKI09G0530</name>
    <name evidence="9" type="ORF">SMKI_09G0530</name>
</gene>
<dbReference type="GO" id="GO:0005886">
    <property type="term" value="C:plasma membrane"/>
    <property type="evidence" value="ECO:0007669"/>
    <property type="project" value="TreeGrafter"/>
</dbReference>
<dbReference type="Proteomes" id="UP001161438">
    <property type="component" value="Chromosome 9"/>
</dbReference>
<feature type="transmembrane region" description="Helical" evidence="7">
    <location>
        <begin position="334"/>
        <end position="359"/>
    </location>
</feature>
<keyword evidence="3 7" id="KW-0812">Transmembrane</keyword>
<accession>A0AA35NIF9</accession>
<sequence>MAGRISSIMLKNDIEGELAESMQSYKTETVDKQALQRTTSVKPEPDITVPPHSRFSRSFKTVLIAQCAFTGFFSTIAGAIYYPVLSVIEGEFDIDEQLVNITVVVYFVFQGLAPTFMGGFADSLGRRPVVLAAIIIYFGACIGLACAQTYAQIIVLRCLQAAGISPVIAINSGIMGDITTRAERGGYVGYAAGFQVLGSAFGALIGAGLSFRWGWRAIFWFLAIGSGICFLASFLILPETKRNISGNGSVTPRSYLNRAPILALSTVRKSLRLDNPDYDTLEQPNRFNLLAPFEILRAYEICILMLVAGLQFAMYTTHLTALSTALSKEYHLSVAKVGLCYLPSGICTLCSIIIAGRYLNWNYRGRLKNYQNWLDKKRSKLLEEHENDPVIVQTIIDNDPQYTFNIFKARLQPAFVTLILSSSGFCAYGWCITVKAPLAAVLCMSGFASLFSNCILAFSTTLIVDLFPTNTSTATGCLNLFRCILSAVLIAALSKMVEKMKYGGVFTFLGALTSSSSILLFILLKQGKELTFKRKRQELEVKQEAKLLETKENASSDHFTTDEEQLV</sequence>
<feature type="transmembrane region" description="Helical" evidence="7">
    <location>
        <begin position="505"/>
        <end position="524"/>
    </location>
</feature>
<evidence type="ECO:0000256" key="3">
    <source>
        <dbReference type="ARBA" id="ARBA00022692"/>
    </source>
</evidence>
<keyword evidence="5 7" id="KW-0472">Membrane</keyword>
<feature type="domain" description="Major facilitator superfamily (MFS) profile" evidence="8">
    <location>
        <begin position="63"/>
        <end position="528"/>
    </location>
</feature>
<dbReference type="PROSITE" id="PS50850">
    <property type="entry name" value="MFS"/>
    <property type="match status" value="1"/>
</dbReference>
<dbReference type="SUPFAM" id="SSF103473">
    <property type="entry name" value="MFS general substrate transporter"/>
    <property type="match status" value="1"/>
</dbReference>
<dbReference type="PANTHER" id="PTHR23502:SF51">
    <property type="entry name" value="QUINIDINE RESISTANCE PROTEIN 1-RELATED"/>
    <property type="match status" value="1"/>
</dbReference>
<dbReference type="AlphaFoldDB" id="A0AA35NIF9"/>
<feature type="transmembrane region" description="Helical" evidence="7">
    <location>
        <begin position="62"/>
        <end position="85"/>
    </location>
</feature>
<dbReference type="CDD" id="cd17323">
    <property type="entry name" value="MFS_Tpo1_MDR_like"/>
    <property type="match status" value="1"/>
</dbReference>
<reference evidence="9" key="1">
    <citation type="submission" date="2022-10" db="EMBL/GenBank/DDBJ databases">
        <authorList>
            <person name="Byrne P K."/>
        </authorList>
    </citation>
    <scope>NUCLEOTIDE SEQUENCE</scope>
    <source>
        <strain evidence="9">IFO1815</strain>
    </source>
</reference>
<organism evidence="9 10">
    <name type="scientific">Saccharomyces mikatae IFO 1815</name>
    <dbReference type="NCBI Taxonomy" id="226126"/>
    <lineage>
        <taxon>Eukaryota</taxon>
        <taxon>Fungi</taxon>
        <taxon>Dikarya</taxon>
        <taxon>Ascomycota</taxon>
        <taxon>Saccharomycotina</taxon>
        <taxon>Saccharomycetes</taxon>
        <taxon>Saccharomycetales</taxon>
        <taxon>Saccharomycetaceae</taxon>
        <taxon>Saccharomyces</taxon>
    </lineage>
</organism>
<dbReference type="RefSeq" id="XP_056082761.1">
    <property type="nucleotide sequence ID" value="XM_056223139.1"/>
</dbReference>
<dbReference type="GO" id="GO:0042908">
    <property type="term" value="P:xenobiotic transport"/>
    <property type="evidence" value="ECO:0007669"/>
    <property type="project" value="UniProtKB-ARBA"/>
</dbReference>
<evidence type="ECO:0000256" key="4">
    <source>
        <dbReference type="ARBA" id="ARBA00022989"/>
    </source>
</evidence>
<keyword evidence="2" id="KW-0813">Transport</keyword>
<keyword evidence="4 7" id="KW-1133">Transmembrane helix</keyword>
<protein>
    <recommendedName>
        <fullName evidence="8">Major facilitator superfamily (MFS) profile domain-containing protein</fullName>
    </recommendedName>
</protein>
<evidence type="ECO:0000256" key="7">
    <source>
        <dbReference type="SAM" id="Phobius"/>
    </source>
</evidence>
<feature type="transmembrane region" description="Helical" evidence="7">
    <location>
        <begin position="295"/>
        <end position="314"/>
    </location>
</feature>
<feature type="transmembrane region" description="Helical" evidence="7">
    <location>
        <begin position="129"/>
        <end position="147"/>
    </location>
</feature>
<evidence type="ECO:0000256" key="6">
    <source>
        <dbReference type="ARBA" id="ARBA00038347"/>
    </source>
</evidence>
<comment type="similarity">
    <text evidence="6">Belongs to the major facilitator superfamily. CAR1 family.</text>
</comment>
<dbReference type="InterPro" id="IPR005829">
    <property type="entry name" value="Sugar_transporter_CS"/>
</dbReference>
<dbReference type="GO" id="GO:0022857">
    <property type="term" value="F:transmembrane transporter activity"/>
    <property type="evidence" value="ECO:0007669"/>
    <property type="project" value="InterPro"/>
</dbReference>
<dbReference type="Pfam" id="PF07690">
    <property type="entry name" value="MFS_1"/>
    <property type="match status" value="1"/>
</dbReference>
<dbReference type="InterPro" id="IPR011701">
    <property type="entry name" value="MFS"/>
</dbReference>
<name>A0AA35NIF9_SACMI</name>
<dbReference type="Gene3D" id="1.20.1250.20">
    <property type="entry name" value="MFS general substrate transporter like domains"/>
    <property type="match status" value="1"/>
</dbReference>
<dbReference type="GeneID" id="80918857"/>
<dbReference type="InterPro" id="IPR036259">
    <property type="entry name" value="MFS_trans_sf"/>
</dbReference>
<evidence type="ECO:0000259" key="8">
    <source>
        <dbReference type="PROSITE" id="PS50850"/>
    </source>
</evidence>
<evidence type="ECO:0000313" key="9">
    <source>
        <dbReference type="EMBL" id="CAI4039646.1"/>
    </source>
</evidence>
<feature type="transmembrane region" description="Helical" evidence="7">
    <location>
        <begin position="476"/>
        <end position="493"/>
    </location>
</feature>
<proteinExistence type="inferred from homology"/>
<dbReference type="InterPro" id="IPR020846">
    <property type="entry name" value="MFS_dom"/>
</dbReference>
<dbReference type="PROSITE" id="PS00216">
    <property type="entry name" value="SUGAR_TRANSPORT_1"/>
    <property type="match status" value="1"/>
</dbReference>
<feature type="transmembrane region" description="Helical" evidence="7">
    <location>
        <begin position="153"/>
        <end position="175"/>
    </location>
</feature>
<feature type="transmembrane region" description="Helical" evidence="7">
    <location>
        <begin position="97"/>
        <end position="117"/>
    </location>
</feature>
<feature type="transmembrane region" description="Helical" evidence="7">
    <location>
        <begin position="436"/>
        <end position="464"/>
    </location>
</feature>
<comment type="subcellular location">
    <subcellularLocation>
        <location evidence="1">Membrane</location>
        <topology evidence="1">Multi-pass membrane protein</topology>
    </subcellularLocation>
</comment>
<evidence type="ECO:0000256" key="1">
    <source>
        <dbReference type="ARBA" id="ARBA00004141"/>
    </source>
</evidence>
<keyword evidence="10" id="KW-1185">Reference proteome</keyword>
<feature type="transmembrane region" description="Helical" evidence="7">
    <location>
        <begin position="217"/>
        <end position="237"/>
    </location>
</feature>
<evidence type="ECO:0000256" key="2">
    <source>
        <dbReference type="ARBA" id="ARBA00022448"/>
    </source>
</evidence>
<feature type="transmembrane region" description="Helical" evidence="7">
    <location>
        <begin position="411"/>
        <end position="430"/>
    </location>
</feature>
<dbReference type="GO" id="GO:0140115">
    <property type="term" value="P:export across plasma membrane"/>
    <property type="evidence" value="ECO:0007669"/>
    <property type="project" value="UniProtKB-ARBA"/>
</dbReference>
<feature type="transmembrane region" description="Helical" evidence="7">
    <location>
        <begin position="187"/>
        <end position="211"/>
    </location>
</feature>
<evidence type="ECO:0000256" key="5">
    <source>
        <dbReference type="ARBA" id="ARBA00023136"/>
    </source>
</evidence>
<evidence type="ECO:0000313" key="10">
    <source>
        <dbReference type="Proteomes" id="UP001161438"/>
    </source>
</evidence>
<dbReference type="EMBL" id="OX365765">
    <property type="protein sequence ID" value="CAI4039646.1"/>
    <property type="molecule type" value="Genomic_DNA"/>
</dbReference>
<dbReference type="PANTHER" id="PTHR23502">
    <property type="entry name" value="MAJOR FACILITATOR SUPERFAMILY"/>
    <property type="match status" value="1"/>
</dbReference>